<dbReference type="PANTHER" id="PTHR24221:SF430">
    <property type="entry name" value="MULTIDRUG RESISTANCE ABC TRANSPORTER ATP-BINDING_PERMEASE PROTEIN YHEH-RELATED"/>
    <property type="match status" value="1"/>
</dbReference>
<dbReference type="Pfam" id="PF00664">
    <property type="entry name" value="ABC_membrane"/>
    <property type="match status" value="1"/>
</dbReference>
<accession>A0ABR5N6C3</accession>
<sequence length="700" mass="78289">MSGQNVWKRLTNYARPFQKQIVGALILLLLGTSAELAGPFLAKVMIDNHILAIQKPWFEYNERPQAVANSAVELNGKFYVRQDVLEEAGVAPQSTEAKQVSILAEGTTYYLVNGNVNQNEEKRITPLPLENGRERVEVVTGKGAESTATNPGLTGIRLTAVEVKAMYQGEILPIIWLSVGYAVLILLSAGFNYVQILWLQTIAQRIIQQMRMKLFIHLQKLPVSFFDKTPVGSLVSRVSNDTEAIRELYVSVLATFVQNGIYLIGILIALYILQPELALICFLTVPVLVVLVVVYQKYSSRYYAIIRSRLSDMNATINEMIQNMAIVQAFRREKGVQEEFAQVNEEYFRVKLKENNLESLLLRPAVDLIWKVVLTFIVWYYGSTSFHSAISFGALFAFVDYMGRFFEPINMIMNRLSQLQQATISAKRVFDILDTDQEAPKGITDQEIERPQGEVVFENVSFAYTGDEYVLKNVSFTAKPGQTIALVGHTGSGKSSLMNLLLGFYPVTDGKILIDGTDMNSIDTQALRRHVGLVLQDPFLFTGSIGFNIRMYNESVTDDVVRRAAEAVRADEFIRQLPGGYEEPVVERGMTLSAGQRQLISFARALAANPAILILDEATASIDSETESAIQEALHVLSRGRTTFIIAHRLSTIQHADQILVLSRGEVVERGTHEELMEQDGLYQKMYQLQQGNVSVTING</sequence>
<organism evidence="10 11">
    <name type="scientific">Brevibacillus choshinensis</name>
    <dbReference type="NCBI Taxonomy" id="54911"/>
    <lineage>
        <taxon>Bacteria</taxon>
        <taxon>Bacillati</taxon>
        <taxon>Bacillota</taxon>
        <taxon>Bacilli</taxon>
        <taxon>Bacillales</taxon>
        <taxon>Paenibacillaceae</taxon>
        <taxon>Brevibacillus</taxon>
    </lineage>
</organism>
<evidence type="ECO:0000259" key="9">
    <source>
        <dbReference type="PROSITE" id="PS50929"/>
    </source>
</evidence>
<feature type="transmembrane region" description="Helical" evidence="7">
    <location>
        <begin position="386"/>
        <end position="406"/>
    </location>
</feature>
<dbReference type="Pfam" id="PF00005">
    <property type="entry name" value="ABC_tran"/>
    <property type="match status" value="1"/>
</dbReference>
<feature type="domain" description="ABC transmembrane type-1" evidence="9">
    <location>
        <begin position="22"/>
        <end position="421"/>
    </location>
</feature>
<keyword evidence="5 7" id="KW-1133">Transmembrane helix</keyword>
<dbReference type="SUPFAM" id="SSF52540">
    <property type="entry name" value="P-loop containing nucleoside triphosphate hydrolases"/>
    <property type="match status" value="1"/>
</dbReference>
<keyword evidence="4" id="KW-0067">ATP-binding</keyword>
<name>A0ABR5N6C3_BRECH</name>
<keyword evidence="2 7" id="KW-0812">Transmembrane</keyword>
<evidence type="ECO:0000256" key="1">
    <source>
        <dbReference type="ARBA" id="ARBA00004651"/>
    </source>
</evidence>
<comment type="subcellular location">
    <subcellularLocation>
        <location evidence="1">Cell membrane</location>
        <topology evidence="1">Multi-pass membrane protein</topology>
    </subcellularLocation>
</comment>
<dbReference type="Proteomes" id="UP000051063">
    <property type="component" value="Unassembled WGS sequence"/>
</dbReference>
<keyword evidence="6 7" id="KW-0472">Membrane</keyword>
<evidence type="ECO:0000259" key="8">
    <source>
        <dbReference type="PROSITE" id="PS50893"/>
    </source>
</evidence>
<evidence type="ECO:0000256" key="4">
    <source>
        <dbReference type="ARBA" id="ARBA00022840"/>
    </source>
</evidence>
<dbReference type="InterPro" id="IPR017871">
    <property type="entry name" value="ABC_transporter-like_CS"/>
</dbReference>
<dbReference type="RefSeq" id="WP_055745268.1">
    <property type="nucleotide sequence ID" value="NZ_LJJB01000010.1"/>
</dbReference>
<feature type="transmembrane region" description="Helical" evidence="7">
    <location>
        <begin position="248"/>
        <end position="271"/>
    </location>
</feature>
<feature type="transmembrane region" description="Helical" evidence="7">
    <location>
        <begin position="277"/>
        <end position="295"/>
    </location>
</feature>
<dbReference type="PANTHER" id="PTHR24221">
    <property type="entry name" value="ATP-BINDING CASSETTE SUB-FAMILY B"/>
    <property type="match status" value="1"/>
</dbReference>
<comment type="caution">
    <text evidence="10">The sequence shown here is derived from an EMBL/GenBank/DDBJ whole genome shotgun (WGS) entry which is preliminary data.</text>
</comment>
<dbReference type="CDD" id="cd18544">
    <property type="entry name" value="ABC_6TM_TmrA_like"/>
    <property type="match status" value="1"/>
</dbReference>
<dbReference type="PROSITE" id="PS50893">
    <property type="entry name" value="ABC_TRANSPORTER_2"/>
    <property type="match status" value="1"/>
</dbReference>
<dbReference type="InterPro" id="IPR003439">
    <property type="entry name" value="ABC_transporter-like_ATP-bd"/>
</dbReference>
<dbReference type="InterPro" id="IPR027417">
    <property type="entry name" value="P-loop_NTPase"/>
</dbReference>
<feature type="transmembrane region" description="Helical" evidence="7">
    <location>
        <begin position="174"/>
        <end position="203"/>
    </location>
</feature>
<evidence type="ECO:0000256" key="5">
    <source>
        <dbReference type="ARBA" id="ARBA00022989"/>
    </source>
</evidence>
<evidence type="ECO:0000256" key="2">
    <source>
        <dbReference type="ARBA" id="ARBA00022692"/>
    </source>
</evidence>
<dbReference type="CDD" id="cd03254">
    <property type="entry name" value="ABCC_Glucan_exporter_like"/>
    <property type="match status" value="1"/>
</dbReference>
<protein>
    <submittedName>
        <fullName evidence="10">Multidrug ABC transporter permease</fullName>
    </submittedName>
</protein>
<dbReference type="PROSITE" id="PS50929">
    <property type="entry name" value="ABC_TM1F"/>
    <property type="match status" value="1"/>
</dbReference>
<evidence type="ECO:0000256" key="6">
    <source>
        <dbReference type="ARBA" id="ARBA00023136"/>
    </source>
</evidence>
<dbReference type="PROSITE" id="PS00211">
    <property type="entry name" value="ABC_TRANSPORTER_1"/>
    <property type="match status" value="1"/>
</dbReference>
<dbReference type="EMBL" id="LJJB01000010">
    <property type="protein sequence ID" value="KQL46188.1"/>
    <property type="molecule type" value="Genomic_DNA"/>
</dbReference>
<feature type="domain" description="ABC transporter" evidence="8">
    <location>
        <begin position="455"/>
        <end position="689"/>
    </location>
</feature>
<keyword evidence="11" id="KW-1185">Reference proteome</keyword>
<keyword evidence="3" id="KW-0547">Nucleotide-binding</keyword>
<evidence type="ECO:0000256" key="3">
    <source>
        <dbReference type="ARBA" id="ARBA00022741"/>
    </source>
</evidence>
<evidence type="ECO:0000256" key="7">
    <source>
        <dbReference type="SAM" id="Phobius"/>
    </source>
</evidence>
<dbReference type="SUPFAM" id="SSF90123">
    <property type="entry name" value="ABC transporter transmembrane region"/>
    <property type="match status" value="1"/>
</dbReference>
<proteinExistence type="predicted"/>
<gene>
    <name evidence="10" type="ORF">AN963_14535</name>
</gene>
<dbReference type="Gene3D" id="1.20.1560.10">
    <property type="entry name" value="ABC transporter type 1, transmembrane domain"/>
    <property type="match status" value="1"/>
</dbReference>
<dbReference type="InterPro" id="IPR036640">
    <property type="entry name" value="ABC1_TM_sf"/>
</dbReference>
<dbReference type="SMART" id="SM00382">
    <property type="entry name" value="AAA"/>
    <property type="match status" value="1"/>
</dbReference>
<dbReference type="InterPro" id="IPR003593">
    <property type="entry name" value="AAA+_ATPase"/>
</dbReference>
<evidence type="ECO:0000313" key="10">
    <source>
        <dbReference type="EMBL" id="KQL46188.1"/>
    </source>
</evidence>
<reference evidence="10 11" key="1">
    <citation type="submission" date="2015-09" db="EMBL/GenBank/DDBJ databases">
        <title>Genome sequencing project for genomic taxonomy and phylogenomics of Bacillus-like bacteria.</title>
        <authorList>
            <person name="Liu B."/>
            <person name="Wang J."/>
            <person name="Zhu Y."/>
            <person name="Liu G."/>
            <person name="Chen Q."/>
            <person name="Chen Z."/>
            <person name="Lan J."/>
            <person name="Che J."/>
            <person name="Ge C."/>
            <person name="Shi H."/>
            <person name="Pan Z."/>
            <person name="Liu X."/>
        </authorList>
    </citation>
    <scope>NUCLEOTIDE SEQUENCE [LARGE SCALE GENOMIC DNA]</scope>
    <source>
        <strain evidence="10 11">DSM 8552</strain>
    </source>
</reference>
<dbReference type="InterPro" id="IPR011527">
    <property type="entry name" value="ABC1_TM_dom"/>
</dbReference>
<dbReference type="InterPro" id="IPR039421">
    <property type="entry name" value="Type_1_exporter"/>
</dbReference>
<dbReference type="Gene3D" id="3.40.50.300">
    <property type="entry name" value="P-loop containing nucleotide triphosphate hydrolases"/>
    <property type="match status" value="1"/>
</dbReference>
<evidence type="ECO:0000313" key="11">
    <source>
        <dbReference type="Proteomes" id="UP000051063"/>
    </source>
</evidence>